<dbReference type="PATRIC" id="fig|1246995.3.peg.1880"/>
<dbReference type="AlphaFoldDB" id="U5VWX2"/>
<reference evidence="2 3" key="1">
    <citation type="journal article" date="2014" name="J. Biotechnol.">
        <title>Complete genome sequence of the actinobacterium Actinoplanes friuliensis HAG 010964, producer of the lipopeptide antibiotic friulimycin.</title>
        <authorList>
            <person name="Ruckert C."/>
            <person name="Szczepanowski R."/>
            <person name="Albersmeier A."/>
            <person name="Goesmann A."/>
            <person name="Fischer N."/>
            <person name="Steinkamper A."/>
            <person name="Puhler A."/>
            <person name="Biener R."/>
            <person name="Schwartz D."/>
            <person name="Kalinowski J."/>
        </authorList>
    </citation>
    <scope>NUCLEOTIDE SEQUENCE [LARGE SCALE GENOMIC DNA]</scope>
    <source>
        <strain evidence="2 3">DSM 7358</strain>
    </source>
</reference>
<evidence type="ECO:0000256" key="1">
    <source>
        <dbReference type="SAM" id="Phobius"/>
    </source>
</evidence>
<evidence type="ECO:0000313" key="3">
    <source>
        <dbReference type="Proteomes" id="UP000017746"/>
    </source>
</evidence>
<keyword evidence="1" id="KW-0812">Transmembrane</keyword>
<evidence type="ECO:0000313" key="2">
    <source>
        <dbReference type="EMBL" id="AGZ40136.1"/>
    </source>
</evidence>
<feature type="transmembrane region" description="Helical" evidence="1">
    <location>
        <begin position="29"/>
        <end position="53"/>
    </location>
</feature>
<proteinExistence type="predicted"/>
<dbReference type="KEGG" id="afs:AFR_09235"/>
<sequence length="54" mass="5940">MNLYRDPLDKRVFVPTRNGRVLLNFGHPIAWAIVVSTTIIPLVVVVGITIAVLA</sequence>
<dbReference type="STRING" id="1246995.AFR_09235"/>
<dbReference type="RefSeq" id="WP_023359718.1">
    <property type="nucleotide sequence ID" value="NC_022657.1"/>
</dbReference>
<dbReference type="OrthoDB" id="3298723at2"/>
<accession>U5VWX2</accession>
<dbReference type="EMBL" id="CP006272">
    <property type="protein sequence ID" value="AGZ40136.1"/>
    <property type="molecule type" value="Genomic_DNA"/>
</dbReference>
<dbReference type="HOGENOM" id="CLU_3039590_0_0_11"/>
<name>U5VWX2_9ACTN</name>
<gene>
    <name evidence="2" type="ORF">AFR_09235</name>
</gene>
<keyword evidence="1" id="KW-0472">Membrane</keyword>
<organism evidence="2 3">
    <name type="scientific">Actinoplanes friuliensis DSM 7358</name>
    <dbReference type="NCBI Taxonomy" id="1246995"/>
    <lineage>
        <taxon>Bacteria</taxon>
        <taxon>Bacillati</taxon>
        <taxon>Actinomycetota</taxon>
        <taxon>Actinomycetes</taxon>
        <taxon>Micromonosporales</taxon>
        <taxon>Micromonosporaceae</taxon>
        <taxon>Actinoplanes</taxon>
    </lineage>
</organism>
<dbReference type="Proteomes" id="UP000017746">
    <property type="component" value="Chromosome"/>
</dbReference>
<protein>
    <submittedName>
        <fullName evidence="2">Uncharacterized protein</fullName>
    </submittedName>
</protein>
<keyword evidence="3" id="KW-1185">Reference proteome</keyword>
<keyword evidence="1" id="KW-1133">Transmembrane helix</keyword>